<feature type="domain" description="Peptidase S8/S53" evidence="1">
    <location>
        <begin position="7"/>
        <end position="216"/>
    </location>
</feature>
<dbReference type="SUPFAM" id="SSF52743">
    <property type="entry name" value="Subtilisin-like"/>
    <property type="match status" value="1"/>
</dbReference>
<dbReference type="GO" id="GO:0004252">
    <property type="term" value="F:serine-type endopeptidase activity"/>
    <property type="evidence" value="ECO:0007669"/>
    <property type="project" value="InterPro"/>
</dbReference>
<dbReference type="PROSITE" id="PS51892">
    <property type="entry name" value="SUBTILASE"/>
    <property type="match status" value="1"/>
</dbReference>
<dbReference type="GO" id="GO:0006508">
    <property type="term" value="P:proteolysis"/>
    <property type="evidence" value="ECO:0007669"/>
    <property type="project" value="UniProtKB-KW"/>
</dbReference>
<proteinExistence type="predicted"/>
<organism evidence="2">
    <name type="scientific">mine drainage metagenome</name>
    <dbReference type="NCBI Taxonomy" id="410659"/>
    <lineage>
        <taxon>unclassified sequences</taxon>
        <taxon>metagenomes</taxon>
        <taxon>ecological metagenomes</taxon>
    </lineage>
</organism>
<protein>
    <submittedName>
        <fullName evidence="2">Minor extracellular protease Epr</fullName>
        <ecNumber evidence="2">3.4.21.-</ecNumber>
    </submittedName>
</protein>
<evidence type="ECO:0000313" key="2">
    <source>
        <dbReference type="EMBL" id="OIQ99695.1"/>
    </source>
</evidence>
<keyword evidence="2" id="KW-0378">Hydrolase</keyword>
<comment type="caution">
    <text evidence="2">The sequence shown here is derived from an EMBL/GenBank/DDBJ whole genome shotgun (WGS) entry which is preliminary data.</text>
</comment>
<name>A0A1J5S6H5_9ZZZZ</name>
<dbReference type="EC" id="3.4.21.-" evidence="2"/>
<dbReference type="InterPro" id="IPR000209">
    <property type="entry name" value="Peptidase_S8/S53_dom"/>
</dbReference>
<gene>
    <name evidence="2" type="primary">epr</name>
    <name evidence="2" type="ORF">GALL_182740</name>
</gene>
<keyword evidence="2" id="KW-0645">Protease</keyword>
<dbReference type="InterPro" id="IPR036852">
    <property type="entry name" value="Peptidase_S8/S53_dom_sf"/>
</dbReference>
<accession>A0A1J5S6H5</accession>
<reference evidence="2" key="1">
    <citation type="submission" date="2016-10" db="EMBL/GenBank/DDBJ databases">
        <title>Sequence of Gallionella enrichment culture.</title>
        <authorList>
            <person name="Poehlein A."/>
            <person name="Muehling M."/>
            <person name="Daniel R."/>
        </authorList>
    </citation>
    <scope>NUCLEOTIDE SEQUENCE</scope>
</reference>
<evidence type="ECO:0000259" key="1">
    <source>
        <dbReference type="Pfam" id="PF00082"/>
    </source>
</evidence>
<dbReference type="Gene3D" id="3.40.50.200">
    <property type="entry name" value="Peptidase S8/S53 domain"/>
    <property type="match status" value="1"/>
</dbReference>
<dbReference type="Pfam" id="PF00082">
    <property type="entry name" value="Peptidase_S8"/>
    <property type="match status" value="1"/>
</dbReference>
<sequence>MPPSRSTIGIVDSGVAPALRRQLAAETRVLLREDGSVGRSAAMDDAIGHGSEIARIILGLAPAAALVSAQAFTDSRTVDAGVVAEGIAWCLEQGARIINLSLGLRSDKAALFRACERARASGALLVAAFPARGAAVYPAAYPGVLAVSGDARCAAGNWSVIAAGRLIGAATSAADGATQGGASYAAARLSGLAARFFSAWPHADAQDCLAWLESDAAFRGRERRPQMRAA</sequence>
<dbReference type="AlphaFoldDB" id="A0A1J5S6H5"/>
<dbReference type="EMBL" id="MLJW01000103">
    <property type="protein sequence ID" value="OIQ99695.1"/>
    <property type="molecule type" value="Genomic_DNA"/>
</dbReference>